<feature type="transmembrane region" description="Helical" evidence="2">
    <location>
        <begin position="63"/>
        <end position="88"/>
    </location>
</feature>
<dbReference type="PANTHER" id="PTHR36833">
    <property type="entry name" value="SLR0610 PROTEIN-RELATED"/>
    <property type="match status" value="1"/>
</dbReference>
<dbReference type="PANTHER" id="PTHR36833:SF1">
    <property type="entry name" value="INTEGRAL MEMBRANE TRANSPORT PROTEIN"/>
    <property type="match status" value="1"/>
</dbReference>
<keyword evidence="2" id="KW-0812">Transmembrane</keyword>
<evidence type="ECO:0000256" key="1">
    <source>
        <dbReference type="SAM" id="MobiDB-lite"/>
    </source>
</evidence>
<organism evidence="3 4">
    <name type="scientific">Candidatus Phosphoribacter hodrii</name>
    <dbReference type="NCBI Taxonomy" id="2953743"/>
    <lineage>
        <taxon>Bacteria</taxon>
        <taxon>Bacillati</taxon>
        <taxon>Actinomycetota</taxon>
        <taxon>Actinomycetes</taxon>
        <taxon>Micrococcales</taxon>
        <taxon>Dermatophilaceae</taxon>
        <taxon>Candidatus Phosphoribacter</taxon>
    </lineage>
</organism>
<feature type="transmembrane region" description="Helical" evidence="2">
    <location>
        <begin position="187"/>
        <end position="213"/>
    </location>
</feature>
<keyword evidence="2" id="KW-1133">Transmembrane helix</keyword>
<feature type="transmembrane region" description="Helical" evidence="2">
    <location>
        <begin position="243"/>
        <end position="263"/>
    </location>
</feature>
<feature type="region of interest" description="Disordered" evidence="1">
    <location>
        <begin position="1"/>
        <end position="33"/>
    </location>
</feature>
<proteinExistence type="predicted"/>
<protein>
    <submittedName>
        <fullName evidence="3">ABC-2 family transporter protein</fullName>
    </submittedName>
</protein>
<feature type="transmembrane region" description="Helical" evidence="2">
    <location>
        <begin position="275"/>
        <end position="294"/>
    </location>
</feature>
<dbReference type="EMBL" id="JADIXZ010000001">
    <property type="protein sequence ID" value="MBK6299870.1"/>
    <property type="molecule type" value="Genomic_DNA"/>
</dbReference>
<name>A0A935CCV1_9MICO</name>
<dbReference type="Proteomes" id="UP000718281">
    <property type="component" value="Unassembled WGS sequence"/>
</dbReference>
<dbReference type="AlphaFoldDB" id="A0A935CCV1"/>
<feature type="transmembrane region" description="Helical" evidence="2">
    <location>
        <begin position="158"/>
        <end position="175"/>
    </location>
</feature>
<comment type="caution">
    <text evidence="3">The sequence shown here is derived from an EMBL/GenBank/DDBJ whole genome shotgun (WGS) entry which is preliminary data.</text>
</comment>
<evidence type="ECO:0000256" key="2">
    <source>
        <dbReference type="SAM" id="Phobius"/>
    </source>
</evidence>
<gene>
    <name evidence="3" type="ORF">IPF40_02050</name>
</gene>
<evidence type="ECO:0000313" key="4">
    <source>
        <dbReference type="Proteomes" id="UP000718281"/>
    </source>
</evidence>
<accession>A0A935CCV1</accession>
<feature type="compositionally biased region" description="Pro residues" evidence="1">
    <location>
        <begin position="1"/>
        <end position="10"/>
    </location>
</feature>
<sequence>MPRGPRPSAPSPSRSVGCSRWASPGRSPLRPDDAGWRSRVASGFTAYRAVLRSRVRAQQGYRVSFATDLFATVLTGLAELLEVYVIFHNTPRLGGLDFDAALLVFALANLTFAAADLLVGHCDRLPTYVREGRIDVFYLRPLSILGQLMTSEVSLRRLGRISVAVVVLGIALVRGEVAPTPTTVGMLALSIVCGTALMAGLFVAVAGLQFWLVDGREFANAFTYGGAYAAQQSSLVFPDPVRIFFTFVVPAAFTAYLPTLVILGEPGGDFADPALAWWLPAATAWVWGVALLTWRHGVRHYQGAGG</sequence>
<reference evidence="3 4" key="1">
    <citation type="submission" date="2020-10" db="EMBL/GenBank/DDBJ databases">
        <title>Connecting structure to function with the recovery of over 1000 high-quality activated sludge metagenome-assembled genomes encoding full-length rRNA genes using long-read sequencing.</title>
        <authorList>
            <person name="Singleton C.M."/>
            <person name="Petriglieri F."/>
            <person name="Kristensen J.M."/>
            <person name="Kirkegaard R.H."/>
            <person name="Michaelsen T.Y."/>
            <person name="Andersen M.H."/>
            <person name="Karst S.M."/>
            <person name="Dueholm M.S."/>
            <person name="Nielsen P.H."/>
            <person name="Albertsen M."/>
        </authorList>
    </citation>
    <scope>NUCLEOTIDE SEQUENCE [LARGE SCALE GENOMIC DNA]</scope>
    <source>
        <strain evidence="3">AalE_18-Q3-R2-46_BAT3C.188</strain>
    </source>
</reference>
<dbReference type="Pfam" id="PF06182">
    <property type="entry name" value="ABC2_membrane_6"/>
    <property type="match status" value="1"/>
</dbReference>
<feature type="transmembrane region" description="Helical" evidence="2">
    <location>
        <begin position="100"/>
        <end position="120"/>
    </location>
</feature>
<evidence type="ECO:0000313" key="3">
    <source>
        <dbReference type="EMBL" id="MBK6299870.1"/>
    </source>
</evidence>
<keyword evidence="2" id="KW-0472">Membrane</keyword>
<dbReference type="InterPro" id="IPR010390">
    <property type="entry name" value="ABC-2_transporter-like"/>
</dbReference>